<accession>A0A4Z0L8M7</accession>
<evidence type="ECO:0000313" key="1">
    <source>
        <dbReference type="EMBL" id="TGD57504.1"/>
    </source>
</evidence>
<name>A0A4Z0L8M7_9FLAO</name>
<gene>
    <name evidence="1" type="ORF">E4635_09935</name>
</gene>
<organism evidence="1 2">
    <name type="scientific">Flavobacterium humi</name>
    <dbReference type="NCBI Taxonomy" id="2562683"/>
    <lineage>
        <taxon>Bacteria</taxon>
        <taxon>Pseudomonadati</taxon>
        <taxon>Bacteroidota</taxon>
        <taxon>Flavobacteriia</taxon>
        <taxon>Flavobacteriales</taxon>
        <taxon>Flavobacteriaceae</taxon>
        <taxon>Flavobacterium</taxon>
    </lineage>
</organism>
<reference evidence="1 2" key="1">
    <citation type="submission" date="2019-04" db="EMBL/GenBank/DDBJ databases">
        <title>Flavobacterium sp. strain DS2-A Genome sequencing and assembly.</title>
        <authorList>
            <person name="Kim I."/>
        </authorList>
    </citation>
    <scope>NUCLEOTIDE SEQUENCE [LARGE SCALE GENOMIC DNA]</scope>
    <source>
        <strain evidence="1 2">DS2-A</strain>
    </source>
</reference>
<dbReference type="EMBL" id="SRLH01000005">
    <property type="protein sequence ID" value="TGD57504.1"/>
    <property type="molecule type" value="Genomic_DNA"/>
</dbReference>
<dbReference type="OrthoDB" id="1358622at2"/>
<dbReference type="AlphaFoldDB" id="A0A4Z0L8M7"/>
<dbReference type="Proteomes" id="UP000297407">
    <property type="component" value="Unassembled WGS sequence"/>
</dbReference>
<keyword evidence="2" id="KW-1185">Reference proteome</keyword>
<evidence type="ECO:0000313" key="2">
    <source>
        <dbReference type="Proteomes" id="UP000297407"/>
    </source>
</evidence>
<comment type="caution">
    <text evidence="1">The sequence shown here is derived from an EMBL/GenBank/DDBJ whole genome shotgun (WGS) entry which is preliminary data.</text>
</comment>
<proteinExistence type="predicted"/>
<dbReference type="RefSeq" id="WP_135526495.1">
    <property type="nucleotide sequence ID" value="NZ_SRLH01000005.1"/>
</dbReference>
<sequence length="187" mass="20348">MAAKTKAEIIQVINNKIITNGNIKAIDTNAILRDILDCIELNDQGPTGGGTSKFDFASKVPLIDSRGAELNFSIRGITDSFVNITFKILIKESNVNDLKFLNNNTLIVKALDSILDAAQSSQMDFLVKIKGVASAPTNGKRFRTGNLSFSITDKNFSIKIDGQEMNDNLFAGDQIFTSIAVHCPTFS</sequence>
<protein>
    <submittedName>
        <fullName evidence="1">Uncharacterized protein</fullName>
    </submittedName>
</protein>